<dbReference type="InterPro" id="IPR006224">
    <property type="entry name" value="PsdUridine_synth_RluA-like_CS"/>
</dbReference>
<dbReference type="SUPFAM" id="SSF55120">
    <property type="entry name" value="Pseudouridine synthase"/>
    <property type="match status" value="1"/>
</dbReference>
<dbReference type="GO" id="GO:0003723">
    <property type="term" value="F:RNA binding"/>
    <property type="evidence" value="ECO:0007669"/>
    <property type="project" value="UniProtKB-KW"/>
</dbReference>
<accession>F0RB72</accession>
<dbReference type="HOGENOM" id="CLU_016902_11_4_10"/>
<dbReference type="Pfam" id="PF00849">
    <property type="entry name" value="PseudoU_synth_2"/>
    <property type="match status" value="1"/>
</dbReference>
<sequence length="287" mass="32212">MITIETHIAVTQKEPIRFQDYGTGIFTGISTKSALKKAIKKGLIYIDEKKASTGTFIYGSEKITFNKPEENNTKKRLNLKLEVVFQDNYLAIINKPPGILVSGNTFKTIDNALEQNITKSSLPDATKPRPVHRLDFPTTGLLIIGKTSASILALNKLFENKKIQKTYLAVTIGEMIKKGTINTNVDNKEAFTTYNVLKTVTSNKFNYLNLVKLEPKTGRKHQLRVHLSSINNPILGDAKYGIPGKIIKGKGLYLHAYSLDFTHPFTNKKISVTKEPHNKYTKIFPML</sequence>
<dbReference type="PANTHER" id="PTHR21600:SF83">
    <property type="entry name" value="PSEUDOURIDYLATE SYNTHASE RPUSD4, MITOCHONDRIAL"/>
    <property type="match status" value="1"/>
</dbReference>
<dbReference type="EMBL" id="CP002534">
    <property type="protein sequence ID" value="ADY28474.1"/>
    <property type="molecule type" value="Genomic_DNA"/>
</dbReference>
<dbReference type="InterPro" id="IPR006145">
    <property type="entry name" value="PsdUridine_synth_RsuA/RluA"/>
</dbReference>
<dbReference type="Gene3D" id="3.30.2350.10">
    <property type="entry name" value="Pseudouridine synthase"/>
    <property type="match status" value="1"/>
</dbReference>
<dbReference type="Proteomes" id="UP000007487">
    <property type="component" value="Chromosome"/>
</dbReference>
<dbReference type="AlphaFoldDB" id="F0RB72"/>
<name>F0RB72_CELLC</name>
<evidence type="ECO:0000256" key="2">
    <source>
        <dbReference type="ARBA" id="ARBA00023235"/>
    </source>
</evidence>
<dbReference type="KEGG" id="cly:Celly_0639"/>
<protein>
    <submittedName>
        <fullName evidence="5">Pseudouridine synthase</fullName>
    </submittedName>
</protein>
<feature type="domain" description="Pseudouridine synthase RsuA/RluA-like" evidence="4">
    <location>
        <begin position="90"/>
        <end position="229"/>
    </location>
</feature>
<proteinExistence type="inferred from homology"/>
<comment type="similarity">
    <text evidence="1">Belongs to the pseudouridine synthase RluA family.</text>
</comment>
<dbReference type="GO" id="GO:0009982">
    <property type="term" value="F:pseudouridine synthase activity"/>
    <property type="evidence" value="ECO:0007669"/>
    <property type="project" value="InterPro"/>
</dbReference>
<organism evidence="5 6">
    <name type="scientific">Cellulophaga lytica (strain ATCC 23178 / DSM 7489 / JCM 8516 / NBRC 14961 / NCIMB 1423 / VKM B-1433 / Cy l20)</name>
    <dbReference type="NCBI Taxonomy" id="867900"/>
    <lineage>
        <taxon>Bacteria</taxon>
        <taxon>Pseudomonadati</taxon>
        <taxon>Bacteroidota</taxon>
        <taxon>Flavobacteriia</taxon>
        <taxon>Flavobacteriales</taxon>
        <taxon>Flavobacteriaceae</taxon>
        <taxon>Cellulophaga</taxon>
    </lineage>
</organism>
<dbReference type="PANTHER" id="PTHR21600">
    <property type="entry name" value="MITOCHONDRIAL RNA PSEUDOURIDINE SYNTHASE"/>
    <property type="match status" value="1"/>
</dbReference>
<evidence type="ECO:0000256" key="1">
    <source>
        <dbReference type="ARBA" id="ARBA00010876"/>
    </source>
</evidence>
<dbReference type="InterPro" id="IPR020103">
    <property type="entry name" value="PsdUridine_synth_cat_dom_sf"/>
</dbReference>
<evidence type="ECO:0000313" key="5">
    <source>
        <dbReference type="EMBL" id="ADY28474.1"/>
    </source>
</evidence>
<dbReference type="GO" id="GO:0001522">
    <property type="term" value="P:pseudouridine synthesis"/>
    <property type="evidence" value="ECO:0007669"/>
    <property type="project" value="InterPro"/>
</dbReference>
<dbReference type="PROSITE" id="PS50889">
    <property type="entry name" value="S4"/>
    <property type="match status" value="1"/>
</dbReference>
<gene>
    <name evidence="5" type="ordered locus">Celly_0639</name>
</gene>
<keyword evidence="3" id="KW-0694">RNA-binding</keyword>
<dbReference type="GO" id="GO:0006396">
    <property type="term" value="P:RNA processing"/>
    <property type="evidence" value="ECO:0007669"/>
    <property type="project" value="UniProtKB-ARBA"/>
</dbReference>
<evidence type="ECO:0000259" key="4">
    <source>
        <dbReference type="Pfam" id="PF00849"/>
    </source>
</evidence>
<dbReference type="eggNOG" id="COG0564">
    <property type="taxonomic scope" value="Bacteria"/>
</dbReference>
<dbReference type="OrthoDB" id="9807829at2"/>
<dbReference type="GO" id="GO:0140098">
    <property type="term" value="F:catalytic activity, acting on RNA"/>
    <property type="evidence" value="ECO:0007669"/>
    <property type="project" value="UniProtKB-ARBA"/>
</dbReference>
<dbReference type="InterPro" id="IPR050188">
    <property type="entry name" value="RluA_PseudoU_synthase"/>
</dbReference>
<evidence type="ECO:0000313" key="6">
    <source>
        <dbReference type="Proteomes" id="UP000007487"/>
    </source>
</evidence>
<dbReference type="CDD" id="cd02869">
    <property type="entry name" value="PseudoU_synth_RluA_like"/>
    <property type="match status" value="1"/>
</dbReference>
<evidence type="ECO:0000256" key="3">
    <source>
        <dbReference type="PROSITE-ProRule" id="PRU00182"/>
    </source>
</evidence>
<dbReference type="PROSITE" id="PS01129">
    <property type="entry name" value="PSI_RLU"/>
    <property type="match status" value="1"/>
</dbReference>
<keyword evidence="6" id="KW-1185">Reference proteome</keyword>
<keyword evidence="2" id="KW-0413">Isomerase</keyword>
<reference evidence="5 6" key="1">
    <citation type="journal article" date="2011" name="Stand. Genomic Sci.">
        <title>Complete genome sequence of Cellulophaga lytica type strain (LIM- 21).</title>
        <authorList>
            <person name="Pati A."/>
            <person name="Abt B."/>
            <person name="Teshima H."/>
            <person name="Nolan M."/>
            <person name="Lapidus A."/>
            <person name="Lucas S."/>
            <person name="Hammon N."/>
            <person name="Deshpande S."/>
            <person name="Cheng J.F."/>
            <person name="Tapia R."/>
            <person name="Han C."/>
            <person name="Goodwin L."/>
            <person name="Pitluck S."/>
            <person name="Liolios K."/>
            <person name="Pagani I."/>
            <person name="Mavromatis K."/>
            <person name="Ovchinikova G."/>
            <person name="Chen A."/>
            <person name="Palaniappan K."/>
            <person name="Land M."/>
            <person name="Hauser L."/>
            <person name="Jeffries C.D."/>
            <person name="Detter J.C."/>
            <person name="Brambilla E.M."/>
            <person name="Kannan K.P."/>
            <person name="Rohde M."/>
            <person name="Spring S."/>
            <person name="Goker M."/>
            <person name="Woyke T."/>
            <person name="Bristow J."/>
            <person name="Eisen J.A."/>
            <person name="Markowitz V."/>
            <person name="Hugenholtz P."/>
            <person name="Kyrpides N.C."/>
            <person name="Klenk H.P."/>
            <person name="Ivanova N."/>
        </authorList>
    </citation>
    <scope>NUCLEOTIDE SEQUENCE [LARGE SCALE GENOMIC DNA]</scope>
    <source>
        <strain evidence="6">ATCC 23178 / DSM 7489 / JCM 8516 / NBRC 14961 / NCIMB 1423 / VKM B-1433 / Cy l20</strain>
    </source>
</reference>
<dbReference type="STRING" id="867900.Celly_0639"/>